<dbReference type="Pfam" id="PF07730">
    <property type="entry name" value="HisKA_3"/>
    <property type="match status" value="1"/>
</dbReference>
<name>A0A7D4PUZ2_9SPHI</name>
<dbReference type="PROSITE" id="PS50109">
    <property type="entry name" value="HIS_KIN"/>
    <property type="match status" value="1"/>
</dbReference>
<feature type="domain" description="Histidine kinase" evidence="3">
    <location>
        <begin position="782"/>
        <end position="975"/>
    </location>
</feature>
<dbReference type="Pfam" id="PF02518">
    <property type="entry name" value="HATPase_c"/>
    <property type="match status" value="1"/>
</dbReference>
<sequence length="975" mass="110989">MYTVNDGLPQSTVESIAQDRDGFMWFGTEDGLSRYDGFSFKTYRRNAKDPHSIIGDKSIRLHLDKLKQFWVITYNGLSLYHPETDNFISLIKIEPHNVITAENNFLGEDDSFIYAGICEYGVVKINKRDHRVSKLNISQLNHIDEPHSWYSGFVAANKLWIATNTHFVIYDMASAQTRELDIRVNSLVNINTRQALGVTSKGVVIIDKTTLDIRNVNLTNNGVEPNLACSLRLSDSVALLGSLRKGVYYFNINTGRVIQYIGDTGNERQHELSAWCFYIDRSGNTWIGTNSNGTVMMVYPYKKLRVYRSGALTNNINCVYADSDKVYAGNSGVGLNVFDKKTGLAQNINVHDQLPSVINAVGAIYPIDKNRLLMLSGSSRSNGHVQPYLFDKTTRRFKLLDEAVQQVYADNFGKGNFRYLIFRDAQGKLMTNVGGSLIELKEESSNFTARLNHRFEGESMSSWFNDNEGNLWIGTYKGVYRRVGDVWNKVNLPRKTEVKTITQDNSGNMWLGTNFGIYVMDRKQQVLSYYTEQNGLRNEHLYGMLKDNDGNIWFSHNKGISRYDHQKKLFRHLNVSDGLQSDEFNAGAYFKAPDGELLFGGVNGISAFYPRQVLNNPHNPQPNITRVLLFDKPYQTDTASPYIRKLTLPYTANSLSFEFSLPEYTDPQRNQYAYIMENMDRAWIYSGNNRFTRYAGLQPGHYYFKVKAANNDGVWGAPAVLDITIIPPVWRRGWFVLLEALAGVSLIALAASLIQRNTYRKKLRAYELQQKIQLERERISRDLHDNIGTQLSLINKSIREITQARAPITDEEKNRKLDYVHQGSKEVIDVLRETIWALNKHEVTLEEFADNLKMFIQKKLKYFPGMDMEFTEKEDNAQVQLSSTGALNLFRICQEAVTNSIKYAQASLIKINVTGNDDKYQISISDDGIGFDPAQIDADQHYGLQNMEHRASEIGCSLEMSSVPGKGTMIIITKK</sequence>
<dbReference type="EMBL" id="CP054139">
    <property type="protein sequence ID" value="QKJ31188.1"/>
    <property type="molecule type" value="Genomic_DNA"/>
</dbReference>
<dbReference type="SUPFAM" id="SSF63829">
    <property type="entry name" value="Calcium-dependent phosphotriesterase"/>
    <property type="match status" value="2"/>
</dbReference>
<feature type="transmembrane region" description="Helical" evidence="2">
    <location>
        <begin position="734"/>
        <end position="754"/>
    </location>
</feature>
<evidence type="ECO:0000313" key="5">
    <source>
        <dbReference type="Proteomes" id="UP000505355"/>
    </source>
</evidence>
<dbReference type="Pfam" id="PF07495">
    <property type="entry name" value="Y_Y_Y"/>
    <property type="match status" value="1"/>
</dbReference>
<dbReference type="Gene3D" id="3.30.565.10">
    <property type="entry name" value="Histidine kinase-like ATPase, C-terminal domain"/>
    <property type="match status" value="1"/>
</dbReference>
<keyword evidence="1" id="KW-0597">Phosphoprotein</keyword>
<dbReference type="InterPro" id="IPR011712">
    <property type="entry name" value="Sig_transdc_His_kin_sub3_dim/P"/>
</dbReference>
<dbReference type="RefSeq" id="WP_173415854.1">
    <property type="nucleotide sequence ID" value="NZ_CP054139.1"/>
</dbReference>
<dbReference type="Gene3D" id="2.130.10.10">
    <property type="entry name" value="YVTN repeat-like/Quinoprotein amine dehydrogenase"/>
    <property type="match status" value="2"/>
</dbReference>
<dbReference type="AlphaFoldDB" id="A0A7D4PUZ2"/>
<evidence type="ECO:0000259" key="3">
    <source>
        <dbReference type="PROSITE" id="PS50109"/>
    </source>
</evidence>
<dbReference type="InterPro" id="IPR011110">
    <property type="entry name" value="Reg_prop"/>
</dbReference>
<dbReference type="GO" id="GO:0000155">
    <property type="term" value="F:phosphorelay sensor kinase activity"/>
    <property type="evidence" value="ECO:0007669"/>
    <property type="project" value="InterPro"/>
</dbReference>
<dbReference type="InterPro" id="IPR015943">
    <property type="entry name" value="WD40/YVTN_repeat-like_dom_sf"/>
</dbReference>
<dbReference type="InterPro" id="IPR013783">
    <property type="entry name" value="Ig-like_fold"/>
</dbReference>
<dbReference type="InterPro" id="IPR005467">
    <property type="entry name" value="His_kinase_dom"/>
</dbReference>
<evidence type="ECO:0000256" key="1">
    <source>
        <dbReference type="ARBA" id="ARBA00022553"/>
    </source>
</evidence>
<reference evidence="4 5" key="1">
    <citation type="submission" date="2020-05" db="EMBL/GenBank/DDBJ databases">
        <title>Mucilaginibacter mali sp. nov.</title>
        <authorList>
            <person name="Kim H.S."/>
            <person name="Lee K.C."/>
            <person name="Suh M.K."/>
            <person name="Kim J.-S."/>
            <person name="Han K.-I."/>
            <person name="Eom M.K."/>
            <person name="Shin Y.K."/>
            <person name="Lee J.-S."/>
        </authorList>
    </citation>
    <scope>NUCLEOTIDE SEQUENCE [LARGE SCALE GENOMIC DNA]</scope>
    <source>
        <strain evidence="4 5">G2-14</strain>
    </source>
</reference>
<keyword evidence="5" id="KW-1185">Reference proteome</keyword>
<proteinExistence type="predicted"/>
<dbReference type="GO" id="GO:0046983">
    <property type="term" value="F:protein dimerization activity"/>
    <property type="evidence" value="ECO:0007669"/>
    <property type="project" value="InterPro"/>
</dbReference>
<keyword evidence="2" id="KW-0472">Membrane</keyword>
<dbReference type="InterPro" id="IPR003594">
    <property type="entry name" value="HATPase_dom"/>
</dbReference>
<dbReference type="PANTHER" id="PTHR43547:SF2">
    <property type="entry name" value="HYBRID SIGNAL TRANSDUCTION HISTIDINE KINASE C"/>
    <property type="match status" value="1"/>
</dbReference>
<keyword evidence="2" id="KW-1133">Transmembrane helix</keyword>
<dbReference type="InterPro" id="IPR036890">
    <property type="entry name" value="HATPase_C_sf"/>
</dbReference>
<dbReference type="Proteomes" id="UP000505355">
    <property type="component" value="Chromosome"/>
</dbReference>
<gene>
    <name evidence="4" type="ORF">HQ865_15965</name>
</gene>
<dbReference type="SUPFAM" id="SSF50998">
    <property type="entry name" value="Quinoprotein alcohol dehydrogenase-like"/>
    <property type="match status" value="1"/>
</dbReference>
<keyword evidence="2" id="KW-0812">Transmembrane</keyword>
<protein>
    <recommendedName>
        <fullName evidence="3">Histidine kinase domain-containing protein</fullName>
    </recommendedName>
</protein>
<dbReference type="InterPro" id="IPR011123">
    <property type="entry name" value="Y_Y_Y"/>
</dbReference>
<accession>A0A7D4PUZ2</accession>
<dbReference type="GO" id="GO:0016020">
    <property type="term" value="C:membrane"/>
    <property type="evidence" value="ECO:0007669"/>
    <property type="project" value="InterPro"/>
</dbReference>
<dbReference type="Gene3D" id="1.20.5.1930">
    <property type="match status" value="1"/>
</dbReference>
<organism evidence="4 5">
    <name type="scientific">Mucilaginibacter mali</name>
    <dbReference type="NCBI Taxonomy" id="2740462"/>
    <lineage>
        <taxon>Bacteria</taxon>
        <taxon>Pseudomonadati</taxon>
        <taxon>Bacteroidota</taxon>
        <taxon>Sphingobacteriia</taxon>
        <taxon>Sphingobacteriales</taxon>
        <taxon>Sphingobacteriaceae</taxon>
        <taxon>Mucilaginibacter</taxon>
    </lineage>
</organism>
<dbReference type="Pfam" id="PF07494">
    <property type="entry name" value="Reg_prop"/>
    <property type="match status" value="1"/>
</dbReference>
<dbReference type="CDD" id="cd16917">
    <property type="entry name" value="HATPase_UhpB-NarQ-NarX-like"/>
    <property type="match status" value="1"/>
</dbReference>
<evidence type="ECO:0000256" key="2">
    <source>
        <dbReference type="SAM" id="Phobius"/>
    </source>
</evidence>
<dbReference type="InterPro" id="IPR011047">
    <property type="entry name" value="Quinoprotein_ADH-like_sf"/>
</dbReference>
<evidence type="ECO:0000313" key="4">
    <source>
        <dbReference type="EMBL" id="QKJ31188.1"/>
    </source>
</evidence>
<dbReference type="PANTHER" id="PTHR43547">
    <property type="entry name" value="TWO-COMPONENT HISTIDINE KINASE"/>
    <property type="match status" value="1"/>
</dbReference>
<dbReference type="SUPFAM" id="SSF55874">
    <property type="entry name" value="ATPase domain of HSP90 chaperone/DNA topoisomerase II/histidine kinase"/>
    <property type="match status" value="1"/>
</dbReference>
<dbReference type="Gene3D" id="2.60.40.10">
    <property type="entry name" value="Immunoglobulins"/>
    <property type="match status" value="1"/>
</dbReference>
<dbReference type="KEGG" id="mmab:HQ865_15965"/>